<comment type="caution">
    <text evidence="4">The sequence shown here is derived from an EMBL/GenBank/DDBJ whole genome shotgun (WGS) entry which is preliminary data.</text>
</comment>
<feature type="region of interest" description="Disordered" evidence="2">
    <location>
        <begin position="1971"/>
        <end position="2006"/>
    </location>
</feature>
<dbReference type="PANTHER" id="PTHR11439:SF495">
    <property type="entry name" value="REVERSE TRANSCRIPTASE, RNA-DEPENDENT DNA POLYMERASE-RELATED"/>
    <property type="match status" value="1"/>
</dbReference>
<name>A0A6L2MGB8_TANCI</name>
<evidence type="ECO:0000259" key="3">
    <source>
        <dbReference type="PROSITE" id="PS50994"/>
    </source>
</evidence>
<protein>
    <submittedName>
        <fullName evidence="4">Copia protein</fullName>
    </submittedName>
</protein>
<feature type="region of interest" description="Disordered" evidence="2">
    <location>
        <begin position="2039"/>
        <end position="2066"/>
    </location>
</feature>
<accession>A0A6L2MGB8</accession>
<dbReference type="Gene3D" id="1.20.5.1700">
    <property type="match status" value="1"/>
</dbReference>
<evidence type="ECO:0000313" key="4">
    <source>
        <dbReference type="EMBL" id="GEU72327.1"/>
    </source>
</evidence>
<dbReference type="InterPro" id="IPR012337">
    <property type="entry name" value="RNaseH-like_sf"/>
</dbReference>
<gene>
    <name evidence="4" type="ORF">Tci_044305</name>
</gene>
<dbReference type="Pfam" id="PF25597">
    <property type="entry name" value="SH3_retrovirus"/>
    <property type="match status" value="1"/>
</dbReference>
<dbReference type="Pfam" id="PF22936">
    <property type="entry name" value="Pol_BBD"/>
    <property type="match status" value="1"/>
</dbReference>
<dbReference type="Gene3D" id="3.30.420.10">
    <property type="entry name" value="Ribonuclease H-like superfamily/Ribonuclease H"/>
    <property type="match status" value="1"/>
</dbReference>
<evidence type="ECO:0000256" key="2">
    <source>
        <dbReference type="SAM" id="MobiDB-lite"/>
    </source>
</evidence>
<dbReference type="GO" id="GO:0015074">
    <property type="term" value="P:DNA integration"/>
    <property type="evidence" value="ECO:0007669"/>
    <property type="project" value="InterPro"/>
</dbReference>
<evidence type="ECO:0000256" key="1">
    <source>
        <dbReference type="SAM" id="Coils"/>
    </source>
</evidence>
<feature type="compositionally biased region" description="Polar residues" evidence="2">
    <location>
        <begin position="1993"/>
        <end position="2006"/>
    </location>
</feature>
<reference evidence="4" key="1">
    <citation type="journal article" date="2019" name="Sci. Rep.">
        <title>Draft genome of Tanacetum cinerariifolium, the natural source of mosquito coil.</title>
        <authorList>
            <person name="Yamashiro T."/>
            <person name="Shiraishi A."/>
            <person name="Satake H."/>
            <person name="Nakayama K."/>
        </authorList>
    </citation>
    <scope>NUCLEOTIDE SEQUENCE</scope>
</reference>
<dbReference type="EMBL" id="BKCJ010006470">
    <property type="protein sequence ID" value="GEU72327.1"/>
    <property type="molecule type" value="Genomic_DNA"/>
</dbReference>
<dbReference type="InterPro" id="IPR057670">
    <property type="entry name" value="SH3_retrovirus"/>
</dbReference>
<proteinExistence type="predicted"/>
<dbReference type="Pfam" id="PF07727">
    <property type="entry name" value="RVT_2"/>
    <property type="match status" value="2"/>
</dbReference>
<sequence length="2578" mass="294522">MFDEYFNPPIIAISLVQEAVAPRAEVSADYPLSISISQDAPSTKPNNFKQAMNKPSWIDAIQEEVHEFERLEVWELMPCSDIMFLIKLKWIYKIKKDESGEVLKNKAVLVAQGFRQEEELKGEVYVSQPEGSVDKDNLSHVYKLKKALYGLKQAPHAWWKLMGRIFKTAGLRWIPTGKMFIDCTTKVDSEPLNGSNDDITNPYECNQTLNVSDSCKIFHLQHPLSHQQRMTGIYFFQPMFDEYFISPSNVDHPVLEVPTLVLVASTIIPQGVEDDFYDIKVAHIDNDPYFAIPIPEPSSEETTLQGVIPLNLHYLNQSFDTLTKLTKNHPLENVIGDPSRPVLTKVNYRNMPFGATLMQMTIQFYLTGNGLVEIYYLKGRIMVAMYPIDGSFVAQIRRIFLDGYDVLVVRKASPHLYLHQNLRDSTSLLIPRISLEEEITRNNGESYSGMAEITKRHDENTNLIKELQASIDFALKNQKASIKALEIQVRKMSIILHKKLSGNLQSSTNIKPMVDFIILDISEDFKTPLILGRSFLSTAHAIINVLKAKITLSIGNDKIFFKSNKPTSNIINRVYALSLIKSTKLDLEARLMGSALRKNRLHDPKFEDYIELSYLNEPFKLRRDQGDDLIPTIEEGENEDKLVYKGNNVVGALMSVPIFVGTFSVVTDFAVLEDMDTYRDKGMGDVIVGEPFLKEIRIKARRFDGMITMYNGNDEEDMAYTCLHSPKTTKETRCNTSELIVVSQESGSFDVRLSLKIIDGNSISMDLRLERSIHIKGSISGIRASRETLKTDENTTNPQQVPPTPQASHTLSTIKLLILKKRNGPVQVSTDTNGQIKVLPPKTAKKILAREGERKARTTLLMAIPEDHLAKFHKMTDAKEISKGNQDNRMRDAGNTGYKVRDNEKRSAKHDEHKAMVTIDGEGVDKTGHAKDETKDYDLMAFNSSNSGSNTVLALKNKEVLISEGSSVTTTKTYMETYKNVSQDIRDQLNDEAKAVQIILIGIDNDIYSTVDACSSAYEMWKAIERLKQGESINVQDLETNLYWEFGKFTPQDGESLESYYSRFYKMMSELIKNQCDVTNHQVNVQFLLQLQPKWQRFVTLVKESQELKTVSNHKLYDILKQHQHEVNELRAKRIARTANPFVLVAQQQPVYHPQNHPTHYTHNSLTRSQQAATRNREKAIINSPQPIYDQEPSMVAEDDEIEQIDQNDDDDDLANKHELLASLIEKLKYEIDDSKNRNKFLETSNKVLIEQLKGEIEDFKNKNISLESSNNCFKEANNKLSETNKLLYNDFKKSQAELERRNDVEPFDYDKLNNLYDLFVPQREKSSEQRYFSERSRMSHTHVNNGNSKESFNKQTTLLEKRMDESIPWNQKCKSSKELFKIKRSVGAIFDGVGRCKETIAKRAYFGHIDPFIQNMIEANFSLEIRKINADLEKFHVCLKEEMVADQRYFNSYSLERKDFSKSKSVTKNNVSNDFSKPVTVEILPTNKKSILKNTNVLAPGMYKLHTEPTQTRTSQLPHDSRKTNKRVSFSTGVIPTTSVSRPQLKSNSMEDRVLLNNSQGKKQKVEDHCRNVKFSKHKMSVTACNDSLNAKTVNVNFVCASCGKYVLNEKHDICVLKSVNSVNSKTKMPIVVPVSTRESKRTVTQSVAKPLKKTVALESSQKPRNITRKLYECLVEIVLFIVDSGCSKHVTGNLKLLINFVEKFLGTVKFGNDQIAPILGYGDLNDIVVGLPKLKFVKDHLWSSYELGKAKQKSFQLKITPSSKRRLQLLHMDLCGPMRVASINGKKYVLVIIDDYSRYTWTYFLRSKDKTPEKNLHAYFASEWILHQTSVARTPKQNGVVERRNHTLVEAARTILSAAKVPLFFWAEAIATTCFTQNRSLVIPRHEKTPYHIINDRKMSVKFFHIFGSLRYIVRDGKNLDKMKEKGDACIFVGYSTQSRAYRVFNKRTRVIVETIHVNFDELPQMASDHVSSDPVPSCQRTALEHDSLSPGPQCQENVPQPDRTVTTSNELDFLFSPMFDELLNRSSQVVLKSSAVTTADAPNQRQQQHTTPLNNQTTPDPTCQVPTQAPTVASTVNINQAKMIEENTQAENDEFINIFCTPVQDRGAKSSRHVDSLNMHTFYQHHPSEHRWTKDHPLGQVIGNPSQSVRTRRQLESDAELCMFALIVSRTEPKNIKEAMSDSAWIESMQEELHQFDRLDVWELVDRPLCKNVINMKWLWKNKCDEENTVIRKKSRLVAKGYAQKEGIDFDESFTPVARLEAVRLFMRMLHTNLSMFTRWMLNIVSIRSSEGRSKFFLEIQKHQSPRGIFINQAKYDQEIIIKHGITSCDSVGTPMATKHLDADLSGNPVDQTKYRSMVRALMYLTASRPDIVHATCYCARYQAKPTKKHLIAIKRIFRYLKDTIHMGLWYPKDTGFELTAFLDSDHAGCLDSRKSTSDGIQFPGGDKLVSWSSKKQDCTSMSLAEAEYVSLSACCAQVLWMRTQLTDYGFHFDKIPMYCDSKAAITISCNPVQHSRTKHIDVRYHFIKEKVEKGIVELLFVGTEYQLADLFTKALPEERFKYLVRRLVIRCLTP</sequence>
<dbReference type="CDD" id="cd09272">
    <property type="entry name" value="RNase_HI_RT_Ty1"/>
    <property type="match status" value="1"/>
</dbReference>
<dbReference type="InterPro" id="IPR054722">
    <property type="entry name" value="PolX-like_BBD"/>
</dbReference>
<feature type="compositionally biased region" description="Polar residues" evidence="2">
    <location>
        <begin position="1342"/>
        <end position="1351"/>
    </location>
</feature>
<dbReference type="InterPro" id="IPR036397">
    <property type="entry name" value="RNaseH_sf"/>
</dbReference>
<keyword evidence="1" id="KW-0175">Coiled coil</keyword>
<dbReference type="Pfam" id="PF14223">
    <property type="entry name" value="Retrotran_gag_2"/>
    <property type="match status" value="1"/>
</dbReference>
<dbReference type="InterPro" id="IPR001584">
    <property type="entry name" value="Integrase_cat-core"/>
</dbReference>
<dbReference type="PANTHER" id="PTHR11439">
    <property type="entry name" value="GAG-POL-RELATED RETROTRANSPOSON"/>
    <property type="match status" value="1"/>
</dbReference>
<dbReference type="SUPFAM" id="SSF53098">
    <property type="entry name" value="Ribonuclease H-like"/>
    <property type="match status" value="1"/>
</dbReference>
<feature type="domain" description="Integrase catalytic" evidence="3">
    <location>
        <begin position="1715"/>
        <end position="1900"/>
    </location>
</feature>
<feature type="region of interest" description="Disordered" evidence="2">
    <location>
        <begin position="1331"/>
        <end position="1351"/>
    </location>
</feature>
<dbReference type="PROSITE" id="PS50994">
    <property type="entry name" value="INTEGRASE"/>
    <property type="match status" value="1"/>
</dbReference>
<dbReference type="InterPro" id="IPR013103">
    <property type="entry name" value="RVT_2"/>
</dbReference>
<dbReference type="GO" id="GO:0003676">
    <property type="term" value="F:nucleic acid binding"/>
    <property type="evidence" value="ECO:0007669"/>
    <property type="project" value="InterPro"/>
</dbReference>
<organism evidence="4">
    <name type="scientific">Tanacetum cinerariifolium</name>
    <name type="common">Dalmatian daisy</name>
    <name type="synonym">Chrysanthemum cinerariifolium</name>
    <dbReference type="NCBI Taxonomy" id="118510"/>
    <lineage>
        <taxon>Eukaryota</taxon>
        <taxon>Viridiplantae</taxon>
        <taxon>Streptophyta</taxon>
        <taxon>Embryophyta</taxon>
        <taxon>Tracheophyta</taxon>
        <taxon>Spermatophyta</taxon>
        <taxon>Magnoliopsida</taxon>
        <taxon>eudicotyledons</taxon>
        <taxon>Gunneridae</taxon>
        <taxon>Pentapetalae</taxon>
        <taxon>asterids</taxon>
        <taxon>campanulids</taxon>
        <taxon>Asterales</taxon>
        <taxon>Asteraceae</taxon>
        <taxon>Asteroideae</taxon>
        <taxon>Anthemideae</taxon>
        <taxon>Anthemidinae</taxon>
        <taxon>Tanacetum</taxon>
    </lineage>
</organism>
<feature type="coiled-coil region" evidence="1">
    <location>
        <begin position="1225"/>
        <end position="1270"/>
    </location>
</feature>